<dbReference type="Gene3D" id="2.60.40.1120">
    <property type="entry name" value="Carboxypeptidase-like, regulatory domain"/>
    <property type="match status" value="1"/>
</dbReference>
<dbReference type="Pfam" id="PF13715">
    <property type="entry name" value="CarbopepD_reg_2"/>
    <property type="match status" value="1"/>
</dbReference>
<sequence length="508" mass="57739">MKIINYSSFSIMLLFCLQISVAQNISGKIIDSQTGESIPYATIIVNNAENLVSNAEGLFTLSEKSSDASTILIISYIGYVSQKLSVEALVKQENTIRLQAGIIELNEVNVSNKKLNPYEIIANVKANIKNNYAKNSVPKKDLIFFREINNFKPAVLDVEIDKSSGFSKEALKKANAQMTAFTSKLISQPPREYTDILCNNYSYLTTKDDKPYYLSKLEVLKATKLKNENSSTSLEELQKSATDIILTHLDTTKYYRVKSGLFGSRDTISLRKDFNKKKNNKTKSNQQTATKSNISSFLLENSITNITKFSFIHDPEAYNYIFERATYTNENEFVYVLSFTPKKSRAKYKGKLYISESDFAVIRADYKLEDGKKVSGINLKFLLGVKAFENVSTGTVIYKNSPVGTGYHLQYAAHEAGQYIYVNRPLKFIELTDKDKDVVAFDLMIEGNTNEKREYLNINRSESTEAFIAKVTEEDFKFINLKSYDPKIWKDYNGIEPIEEMKQFKAVD</sequence>
<evidence type="ECO:0000256" key="1">
    <source>
        <dbReference type="SAM" id="SignalP"/>
    </source>
</evidence>
<feature type="chain" id="PRO_5046946243" evidence="1">
    <location>
        <begin position="23"/>
        <end position="508"/>
    </location>
</feature>
<name>A0ABU9N7R4_9FLAO</name>
<protein>
    <submittedName>
        <fullName evidence="2">Carboxypeptidase-like regulatory domain-containing protein</fullName>
    </submittedName>
</protein>
<dbReference type="SUPFAM" id="SSF49464">
    <property type="entry name" value="Carboxypeptidase regulatory domain-like"/>
    <property type="match status" value="1"/>
</dbReference>
<accession>A0ABU9N7R4</accession>
<dbReference type="Proteomes" id="UP001460072">
    <property type="component" value="Unassembled WGS sequence"/>
</dbReference>
<dbReference type="InterPro" id="IPR008969">
    <property type="entry name" value="CarboxyPept-like_regulatory"/>
</dbReference>
<gene>
    <name evidence="2" type="ORF">WFZ85_13095</name>
</gene>
<organism evidence="2 3">
    <name type="scientific">Flavobacterium aureirubrum</name>
    <dbReference type="NCBI Taxonomy" id="3133147"/>
    <lineage>
        <taxon>Bacteria</taxon>
        <taxon>Pseudomonadati</taxon>
        <taxon>Bacteroidota</taxon>
        <taxon>Flavobacteriia</taxon>
        <taxon>Flavobacteriales</taxon>
        <taxon>Flavobacteriaceae</taxon>
        <taxon>Flavobacterium</taxon>
    </lineage>
</organism>
<proteinExistence type="predicted"/>
<evidence type="ECO:0000313" key="2">
    <source>
        <dbReference type="EMBL" id="MEM0543553.1"/>
    </source>
</evidence>
<dbReference type="RefSeq" id="WP_342696746.1">
    <property type="nucleotide sequence ID" value="NZ_JBCGDO010000020.1"/>
</dbReference>
<reference evidence="2 3" key="1">
    <citation type="submission" date="2024-03" db="EMBL/GenBank/DDBJ databases">
        <title>Two novel species of the genus Flavobacterium exhibiting potentially degradation of complex polysaccharides.</title>
        <authorList>
            <person name="Lian X."/>
        </authorList>
    </citation>
    <scope>NUCLEOTIDE SEQUENCE [LARGE SCALE GENOMIC DNA]</scope>
    <source>
        <strain evidence="3">j3</strain>
    </source>
</reference>
<keyword evidence="3" id="KW-1185">Reference proteome</keyword>
<evidence type="ECO:0000313" key="3">
    <source>
        <dbReference type="Proteomes" id="UP001460072"/>
    </source>
</evidence>
<comment type="caution">
    <text evidence="2">The sequence shown here is derived from an EMBL/GenBank/DDBJ whole genome shotgun (WGS) entry which is preliminary data.</text>
</comment>
<keyword evidence="1" id="KW-0732">Signal</keyword>
<dbReference type="EMBL" id="JBCGDO010000020">
    <property type="protein sequence ID" value="MEM0543553.1"/>
    <property type="molecule type" value="Genomic_DNA"/>
</dbReference>
<feature type="signal peptide" evidence="1">
    <location>
        <begin position="1"/>
        <end position="22"/>
    </location>
</feature>